<accession>A0A8D8AEM3</accession>
<reference evidence="1" key="1">
    <citation type="submission" date="2021-05" db="EMBL/GenBank/DDBJ databases">
        <authorList>
            <person name="Alioto T."/>
            <person name="Alioto T."/>
            <person name="Gomez Garrido J."/>
        </authorList>
    </citation>
    <scope>NUCLEOTIDE SEQUENCE</scope>
</reference>
<dbReference type="EMBL" id="HBUE01022601">
    <property type="protein sequence ID" value="CAG6453310.1"/>
    <property type="molecule type" value="Transcribed_RNA"/>
</dbReference>
<dbReference type="AlphaFoldDB" id="A0A8D8AEM3"/>
<proteinExistence type="predicted"/>
<sequence length="101" mass="11824">MMKFLRFKVSTVQLLPIICAVIVLPRTLPKAVRHNYGERSLESNHRRRCRVGLGWPQLQPRSVHHPQWNPLEQLSRVSSASVWSLQPPRSNQLRRATGYFR</sequence>
<protein>
    <submittedName>
        <fullName evidence="1">(northern house mosquito) hypothetical protein</fullName>
    </submittedName>
</protein>
<organism evidence="1">
    <name type="scientific">Culex pipiens</name>
    <name type="common">House mosquito</name>
    <dbReference type="NCBI Taxonomy" id="7175"/>
    <lineage>
        <taxon>Eukaryota</taxon>
        <taxon>Metazoa</taxon>
        <taxon>Ecdysozoa</taxon>
        <taxon>Arthropoda</taxon>
        <taxon>Hexapoda</taxon>
        <taxon>Insecta</taxon>
        <taxon>Pterygota</taxon>
        <taxon>Neoptera</taxon>
        <taxon>Endopterygota</taxon>
        <taxon>Diptera</taxon>
        <taxon>Nematocera</taxon>
        <taxon>Culicoidea</taxon>
        <taxon>Culicidae</taxon>
        <taxon>Culicinae</taxon>
        <taxon>Culicini</taxon>
        <taxon>Culex</taxon>
        <taxon>Culex</taxon>
    </lineage>
</organism>
<evidence type="ECO:0000313" key="1">
    <source>
        <dbReference type="EMBL" id="CAG6453307.1"/>
    </source>
</evidence>
<name>A0A8D8AEM3_CULPI</name>
<dbReference type="EMBL" id="HBUE01022600">
    <property type="protein sequence ID" value="CAG6453307.1"/>
    <property type="molecule type" value="Transcribed_RNA"/>
</dbReference>